<accession>A0A9P4MFZ8</accession>
<feature type="region of interest" description="Disordered" evidence="4">
    <location>
        <begin position="369"/>
        <end position="413"/>
    </location>
</feature>
<sequence>MPDMKSFAKSGWHPSWDNKMSINRNNYKNPKGWINKGGDKEAERAENHVSAPLSSLRDPASFAPPPKHVNYHGEDAVAAQRNPQLALPAAGSSNTTGGTASPVRDTRVYDTDRGGWGGALGADAIRSQQEATRQEEEEANKPKPPPTPYRMNATGLRTDHLPPPPKRTPGVATPPPGTPVRSPAAAAPKPQPQLPPRLPRRQNSNPNEFTPPPPPSYGEATTTTDYAPNAASTSRLASAGVNVPGFGIGRSTPSQNQAQTQTQVSELQSRFAGLRTTSPASPSSQNPSSPLSLSKASSAFSTAQQARADPSSVSFSQARDAATTAHQVNKQYGAQIGAGLKAANGLAAQSQARGETSAGASASGFAGLAGAAAKKKAPAPPPPPKSAAAAASAAGGSAGAAPPPVPMGSKPRF</sequence>
<feature type="region of interest" description="Disordered" evidence="4">
    <location>
        <begin position="1"/>
        <end position="326"/>
    </location>
</feature>
<feature type="compositionally biased region" description="Polar residues" evidence="4">
    <location>
        <begin position="219"/>
        <end position="236"/>
    </location>
</feature>
<feature type="compositionally biased region" description="Pro residues" evidence="4">
    <location>
        <begin position="161"/>
        <end position="178"/>
    </location>
</feature>
<protein>
    <submittedName>
        <fullName evidence="5">Uncharacterized protein</fullName>
    </submittedName>
</protein>
<evidence type="ECO:0000313" key="5">
    <source>
        <dbReference type="EMBL" id="KAF2148439.1"/>
    </source>
</evidence>
<dbReference type="AlphaFoldDB" id="A0A9P4MFZ8"/>
<dbReference type="GO" id="GO:0030479">
    <property type="term" value="C:actin cortical patch"/>
    <property type="evidence" value="ECO:0007669"/>
    <property type="project" value="InterPro"/>
</dbReference>
<comment type="caution">
    <text evidence="5">The sequence shown here is derived from an EMBL/GenBank/DDBJ whole genome shotgun (WGS) entry which is preliminary data.</text>
</comment>
<keyword evidence="6" id="KW-1185">Reference proteome</keyword>
<feature type="compositionally biased region" description="Basic and acidic residues" evidence="4">
    <location>
        <begin position="104"/>
        <end position="113"/>
    </location>
</feature>
<feature type="compositionally biased region" description="Low complexity" evidence="4">
    <location>
        <begin position="179"/>
        <end position="188"/>
    </location>
</feature>
<gene>
    <name evidence="5" type="ORF">K461DRAFT_324775</name>
</gene>
<feature type="compositionally biased region" description="Low complexity" evidence="4">
    <location>
        <begin position="278"/>
        <end position="301"/>
    </location>
</feature>
<comment type="subcellular location">
    <subcellularLocation>
        <location evidence="1">Membrane raft</location>
        <topology evidence="1">Peripheral membrane protein</topology>
    </subcellularLocation>
</comment>
<feature type="region of interest" description="Disordered" evidence="4">
    <location>
        <begin position="343"/>
        <end position="362"/>
    </location>
</feature>
<evidence type="ECO:0000256" key="2">
    <source>
        <dbReference type="ARBA" id="ARBA00005311"/>
    </source>
</evidence>
<dbReference type="OrthoDB" id="3357271at2759"/>
<feature type="compositionally biased region" description="Basic and acidic residues" evidence="4">
    <location>
        <begin position="37"/>
        <end position="47"/>
    </location>
</feature>
<dbReference type="GO" id="GO:0051016">
    <property type="term" value="P:barbed-end actin filament capping"/>
    <property type="evidence" value="ECO:0007669"/>
    <property type="project" value="InterPro"/>
</dbReference>
<evidence type="ECO:0000256" key="3">
    <source>
        <dbReference type="ARBA" id="ARBA00023136"/>
    </source>
</evidence>
<organism evidence="5 6">
    <name type="scientific">Myriangium duriaei CBS 260.36</name>
    <dbReference type="NCBI Taxonomy" id="1168546"/>
    <lineage>
        <taxon>Eukaryota</taxon>
        <taxon>Fungi</taxon>
        <taxon>Dikarya</taxon>
        <taxon>Ascomycota</taxon>
        <taxon>Pezizomycotina</taxon>
        <taxon>Dothideomycetes</taxon>
        <taxon>Dothideomycetidae</taxon>
        <taxon>Myriangiales</taxon>
        <taxon>Myriangiaceae</taxon>
        <taxon>Myriangium</taxon>
    </lineage>
</organism>
<evidence type="ECO:0000313" key="6">
    <source>
        <dbReference type="Proteomes" id="UP000799439"/>
    </source>
</evidence>
<dbReference type="Pfam" id="PF17096">
    <property type="entry name" value="AIM3"/>
    <property type="match status" value="1"/>
</dbReference>
<comment type="similarity">
    <text evidence="2">Belongs to the AIM3 family.</text>
</comment>
<dbReference type="EMBL" id="ML996093">
    <property type="protein sequence ID" value="KAF2148439.1"/>
    <property type="molecule type" value="Genomic_DNA"/>
</dbReference>
<name>A0A9P4MFZ8_9PEZI</name>
<feature type="compositionally biased region" description="Polar residues" evidence="4">
    <location>
        <begin position="251"/>
        <end position="268"/>
    </location>
</feature>
<feature type="compositionally biased region" description="Polar residues" evidence="4">
    <location>
        <begin position="18"/>
        <end position="28"/>
    </location>
</feature>
<feature type="compositionally biased region" description="Low complexity" evidence="4">
    <location>
        <begin position="386"/>
        <end position="395"/>
    </location>
</feature>
<dbReference type="Proteomes" id="UP000799439">
    <property type="component" value="Unassembled WGS sequence"/>
</dbReference>
<dbReference type="GO" id="GO:0045121">
    <property type="term" value="C:membrane raft"/>
    <property type="evidence" value="ECO:0007669"/>
    <property type="project" value="UniProtKB-SubCell"/>
</dbReference>
<keyword evidence="3" id="KW-0472">Membrane</keyword>
<evidence type="ECO:0000256" key="4">
    <source>
        <dbReference type="SAM" id="MobiDB-lite"/>
    </source>
</evidence>
<reference evidence="5" key="1">
    <citation type="journal article" date="2020" name="Stud. Mycol.">
        <title>101 Dothideomycetes genomes: a test case for predicting lifestyles and emergence of pathogens.</title>
        <authorList>
            <person name="Haridas S."/>
            <person name="Albert R."/>
            <person name="Binder M."/>
            <person name="Bloem J."/>
            <person name="Labutti K."/>
            <person name="Salamov A."/>
            <person name="Andreopoulos B."/>
            <person name="Baker S."/>
            <person name="Barry K."/>
            <person name="Bills G."/>
            <person name="Bluhm B."/>
            <person name="Cannon C."/>
            <person name="Castanera R."/>
            <person name="Culley D."/>
            <person name="Daum C."/>
            <person name="Ezra D."/>
            <person name="Gonzalez J."/>
            <person name="Henrissat B."/>
            <person name="Kuo A."/>
            <person name="Liang C."/>
            <person name="Lipzen A."/>
            <person name="Lutzoni F."/>
            <person name="Magnuson J."/>
            <person name="Mondo S."/>
            <person name="Nolan M."/>
            <person name="Ohm R."/>
            <person name="Pangilinan J."/>
            <person name="Park H.-J."/>
            <person name="Ramirez L."/>
            <person name="Alfaro M."/>
            <person name="Sun H."/>
            <person name="Tritt A."/>
            <person name="Yoshinaga Y."/>
            <person name="Zwiers L.-H."/>
            <person name="Turgeon B."/>
            <person name="Goodwin S."/>
            <person name="Spatafora J."/>
            <person name="Crous P."/>
            <person name="Grigoriev I."/>
        </authorList>
    </citation>
    <scope>NUCLEOTIDE SEQUENCE</scope>
    <source>
        <strain evidence="5">CBS 260.36</strain>
    </source>
</reference>
<dbReference type="InterPro" id="IPR031370">
    <property type="entry name" value="Aim3"/>
</dbReference>
<evidence type="ECO:0000256" key="1">
    <source>
        <dbReference type="ARBA" id="ARBA00004256"/>
    </source>
</evidence>
<proteinExistence type="inferred from homology"/>